<gene>
    <name evidence="1" type="ORF">DFH07DRAFT_746024</name>
</gene>
<accession>A0AAD7N9U5</accession>
<dbReference type="Proteomes" id="UP001215280">
    <property type="component" value="Unassembled WGS sequence"/>
</dbReference>
<reference evidence="1" key="1">
    <citation type="submission" date="2023-03" db="EMBL/GenBank/DDBJ databases">
        <title>Massive genome expansion in bonnet fungi (Mycena s.s.) driven by repeated elements and novel gene families across ecological guilds.</title>
        <authorList>
            <consortium name="Lawrence Berkeley National Laboratory"/>
            <person name="Harder C.B."/>
            <person name="Miyauchi S."/>
            <person name="Viragh M."/>
            <person name="Kuo A."/>
            <person name="Thoen E."/>
            <person name="Andreopoulos B."/>
            <person name="Lu D."/>
            <person name="Skrede I."/>
            <person name="Drula E."/>
            <person name="Henrissat B."/>
            <person name="Morin E."/>
            <person name="Kohler A."/>
            <person name="Barry K."/>
            <person name="LaButti K."/>
            <person name="Morin E."/>
            <person name="Salamov A."/>
            <person name="Lipzen A."/>
            <person name="Mereny Z."/>
            <person name="Hegedus B."/>
            <person name="Baldrian P."/>
            <person name="Stursova M."/>
            <person name="Weitz H."/>
            <person name="Taylor A."/>
            <person name="Grigoriev I.V."/>
            <person name="Nagy L.G."/>
            <person name="Martin F."/>
            <person name="Kauserud H."/>
        </authorList>
    </citation>
    <scope>NUCLEOTIDE SEQUENCE</scope>
    <source>
        <strain evidence="1">CBHHK188m</strain>
    </source>
</reference>
<protein>
    <submittedName>
        <fullName evidence="1">Uncharacterized protein</fullName>
    </submittedName>
</protein>
<evidence type="ECO:0000313" key="1">
    <source>
        <dbReference type="EMBL" id="KAJ7750699.1"/>
    </source>
</evidence>
<name>A0AAD7N9U5_9AGAR</name>
<evidence type="ECO:0000313" key="2">
    <source>
        <dbReference type="Proteomes" id="UP001215280"/>
    </source>
</evidence>
<proteinExistence type="predicted"/>
<organism evidence="1 2">
    <name type="scientific">Mycena maculata</name>
    <dbReference type="NCBI Taxonomy" id="230809"/>
    <lineage>
        <taxon>Eukaryota</taxon>
        <taxon>Fungi</taxon>
        <taxon>Dikarya</taxon>
        <taxon>Basidiomycota</taxon>
        <taxon>Agaricomycotina</taxon>
        <taxon>Agaricomycetes</taxon>
        <taxon>Agaricomycetidae</taxon>
        <taxon>Agaricales</taxon>
        <taxon>Marasmiineae</taxon>
        <taxon>Mycenaceae</taxon>
        <taxon>Mycena</taxon>
    </lineage>
</organism>
<comment type="caution">
    <text evidence="1">The sequence shown here is derived from an EMBL/GenBank/DDBJ whole genome shotgun (WGS) entry which is preliminary data.</text>
</comment>
<dbReference type="EMBL" id="JARJLG010000081">
    <property type="protein sequence ID" value="KAJ7750699.1"/>
    <property type="molecule type" value="Genomic_DNA"/>
</dbReference>
<keyword evidence="2" id="KW-1185">Reference proteome</keyword>
<dbReference type="AlphaFoldDB" id="A0AAD7N9U5"/>
<sequence length="155" mass="17666">MGKISNKHLLYFGKYNKNTKIDKFHVWAICTLISSVANLDRAIQLYHECLVLRPGWHPDWNKPLMNLVIALQTQFGERGDDSDIDSTMELHCASLNLTLGSHLNHWIALTNLAGASWQQFHTKEDLKDLNNNCIRYHCTALNLHPSGCPLRAMSL</sequence>